<dbReference type="AlphaFoldDB" id="A0A183BLB3"/>
<organism evidence="1 2">
    <name type="scientific">Globodera pallida</name>
    <name type="common">Potato cyst nematode worm</name>
    <name type="synonym">Heterodera pallida</name>
    <dbReference type="NCBI Taxonomy" id="36090"/>
    <lineage>
        <taxon>Eukaryota</taxon>
        <taxon>Metazoa</taxon>
        <taxon>Ecdysozoa</taxon>
        <taxon>Nematoda</taxon>
        <taxon>Chromadorea</taxon>
        <taxon>Rhabditida</taxon>
        <taxon>Tylenchina</taxon>
        <taxon>Tylenchomorpha</taxon>
        <taxon>Tylenchoidea</taxon>
        <taxon>Heteroderidae</taxon>
        <taxon>Heteroderinae</taxon>
        <taxon>Globodera</taxon>
    </lineage>
</organism>
<proteinExistence type="predicted"/>
<reference evidence="1" key="1">
    <citation type="submission" date="2014-05" db="EMBL/GenBank/DDBJ databases">
        <title>The genome and life-stage specific transcriptomes of Globodera pallida elucidate key aspects of plant parasitism by a cyst nematode.</title>
        <authorList>
            <person name="Cotton J.A."/>
            <person name="Lilley C.J."/>
            <person name="Jones L.M."/>
            <person name="Kikuchi T."/>
            <person name="Reid A.J."/>
            <person name="Thorpe P."/>
            <person name="Tsai I.J."/>
            <person name="Beasley H."/>
            <person name="Blok V."/>
            <person name="Cock P.J.A."/>
            <person name="Van den Akker S.E."/>
            <person name="Holroyd N."/>
            <person name="Hunt M."/>
            <person name="Mantelin S."/>
            <person name="Naghra H."/>
            <person name="Pain A."/>
            <person name="Palomares-Rius J.E."/>
            <person name="Zarowiecki M."/>
            <person name="Berriman M."/>
            <person name="Jones J.T."/>
            <person name="Urwin P.E."/>
        </authorList>
    </citation>
    <scope>NUCLEOTIDE SEQUENCE [LARGE SCALE GENOMIC DNA]</scope>
    <source>
        <strain evidence="1">Lindley</strain>
    </source>
</reference>
<sequence length="115" mass="12871">MEFTQEFADIKTYRERLDDLAKNALNETASLKGIITKKLDELVTKCDNDGLNAMMDVISDIGMFDGAAFNVLVDNAGFSCAKFEEAVKQDQEMVSTAYQVKDNYTDDEMMDETDG</sequence>
<name>A0A183BLB3_GLOPA</name>
<protein>
    <submittedName>
        <fullName evidence="2">Phage protein</fullName>
    </submittedName>
</protein>
<dbReference type="Proteomes" id="UP000050741">
    <property type="component" value="Unassembled WGS sequence"/>
</dbReference>
<evidence type="ECO:0000313" key="2">
    <source>
        <dbReference type="WBParaSite" id="GPLIN_000139800"/>
    </source>
</evidence>
<evidence type="ECO:0000313" key="1">
    <source>
        <dbReference type="Proteomes" id="UP000050741"/>
    </source>
</evidence>
<reference evidence="2" key="2">
    <citation type="submission" date="2016-06" db="UniProtKB">
        <authorList>
            <consortium name="WormBaseParasite"/>
        </authorList>
    </citation>
    <scope>IDENTIFICATION</scope>
</reference>
<dbReference type="WBParaSite" id="GPLIN_000139800">
    <property type="protein sequence ID" value="GPLIN_000139800"/>
    <property type="gene ID" value="GPLIN_000139800"/>
</dbReference>
<keyword evidence="1" id="KW-1185">Reference proteome</keyword>
<accession>A0A183BLB3</accession>